<dbReference type="InterPro" id="IPR005021">
    <property type="entry name" value="Terminase_largesu-like"/>
</dbReference>
<keyword evidence="3" id="KW-0540">Nuclease</keyword>
<gene>
    <name evidence="3" type="ORF">RQP52_03590</name>
</gene>
<dbReference type="InterPro" id="IPR046461">
    <property type="entry name" value="TerL_ATPase"/>
</dbReference>
<dbReference type="Proteomes" id="UP001260980">
    <property type="component" value="Unassembled WGS sequence"/>
</dbReference>
<dbReference type="InterPro" id="IPR027417">
    <property type="entry name" value="P-loop_NTPase"/>
</dbReference>
<feature type="domain" description="Terminase large subunit-like endonuclease" evidence="2">
    <location>
        <begin position="255"/>
        <end position="540"/>
    </location>
</feature>
<dbReference type="EMBL" id="JAWCUD010000001">
    <property type="protein sequence ID" value="MDU0200156.1"/>
    <property type="molecule type" value="Genomic_DNA"/>
</dbReference>
<dbReference type="GO" id="GO:0004519">
    <property type="term" value="F:endonuclease activity"/>
    <property type="evidence" value="ECO:0007669"/>
    <property type="project" value="UniProtKB-KW"/>
</dbReference>
<organism evidence="3 4">
    <name type="scientific">Paenibacillus violae</name>
    <dbReference type="NCBI Taxonomy" id="3077234"/>
    <lineage>
        <taxon>Bacteria</taxon>
        <taxon>Bacillati</taxon>
        <taxon>Bacillota</taxon>
        <taxon>Bacilli</taxon>
        <taxon>Bacillales</taxon>
        <taxon>Paenibacillaceae</taxon>
        <taxon>Paenibacillus</taxon>
    </lineage>
</organism>
<evidence type="ECO:0000259" key="2">
    <source>
        <dbReference type="Pfam" id="PF20441"/>
    </source>
</evidence>
<protein>
    <submittedName>
        <fullName evidence="3">Terminase TerL endonuclease subunit</fullName>
    </submittedName>
</protein>
<proteinExistence type="predicted"/>
<evidence type="ECO:0000259" key="1">
    <source>
        <dbReference type="Pfam" id="PF03354"/>
    </source>
</evidence>
<dbReference type="Gene3D" id="3.40.50.300">
    <property type="entry name" value="P-loop containing nucleotide triphosphate hydrolases"/>
    <property type="match status" value="1"/>
</dbReference>
<keyword evidence="4" id="KW-1185">Reference proteome</keyword>
<dbReference type="PANTHER" id="PTHR41287">
    <property type="match status" value="1"/>
</dbReference>
<evidence type="ECO:0000313" key="3">
    <source>
        <dbReference type="EMBL" id="MDU0200156.1"/>
    </source>
</evidence>
<dbReference type="RefSeq" id="WP_315949522.1">
    <property type="nucleotide sequence ID" value="NZ_JAWCUD010000001.1"/>
</dbReference>
<dbReference type="Pfam" id="PF20441">
    <property type="entry name" value="TerL_nuclease"/>
    <property type="match status" value="1"/>
</dbReference>
<dbReference type="InterPro" id="IPR046462">
    <property type="entry name" value="TerL_nuclease"/>
</dbReference>
<name>A0ABU3R7A9_9BACL</name>
<reference evidence="3 4" key="1">
    <citation type="submission" date="2023-10" db="EMBL/GenBank/DDBJ databases">
        <title>Paenibacillus strain PFR10 Genome sequencing and assembly.</title>
        <authorList>
            <person name="Kim I."/>
        </authorList>
    </citation>
    <scope>NUCLEOTIDE SEQUENCE [LARGE SCALE GENOMIC DNA]</scope>
    <source>
        <strain evidence="3 4">PFR10</strain>
    </source>
</reference>
<keyword evidence="3" id="KW-0255">Endonuclease</keyword>
<keyword evidence="3" id="KW-0378">Hydrolase</keyword>
<sequence length="562" mass="63854">MTGKIKAGRSVILTCERHLNDLKRAEAYNVLATNSFPYIFDEKKADRILKFAGKLLIAEGTGKPKNLKLSAFQKFILGSLFGWVHRETGYRRFRQSYVQVSRQQGKSVLNGLLGVYSSNFAGYRYAQINIAATKLKQSKIVYNEMVKFIEADPELSETFKIQDYKSTIQALLTKSTVTALSRDDKLDGFRSFLGILDEYHQHATDEIYLALLYGQRTLPECLLSIITTAGEDFTAPCYSFYEYCLKVLEQPESNEQLFIYIAQMDPDDDIWNPDNWIKCMPLIDDIPGMKENIIPDAHKARAVGGKELSTFLTKVFNIWCVAGDTQFVNPAKWKKAASNMSLEDMRGRECYVGIDLSGGGVGDLCSVGLEFPLDKPGHFFLESQSFMAKEHLAAKMQGDDVPYNKWANDGLITLTAGYKTDFEAILQYLRDVKAKYDIRFRMICYDAHNINRILNELDLFGCDVVEVTQSAKSLNEAVCDFKLSVEEGTMHYNKKNELLTWSALSSKLEFNSFGECKLEKRKSTKRIDPVDAIIDAHKHALLLKENWVMTGEEIDEMYADYV</sequence>
<dbReference type="PANTHER" id="PTHR41287:SF1">
    <property type="entry name" value="PROTEIN YMFN"/>
    <property type="match status" value="1"/>
</dbReference>
<accession>A0ABU3R7A9</accession>
<feature type="domain" description="Terminase large subunit-like ATPase" evidence="1">
    <location>
        <begin position="72"/>
        <end position="244"/>
    </location>
</feature>
<comment type="caution">
    <text evidence="3">The sequence shown here is derived from an EMBL/GenBank/DDBJ whole genome shotgun (WGS) entry which is preliminary data.</text>
</comment>
<evidence type="ECO:0000313" key="4">
    <source>
        <dbReference type="Proteomes" id="UP001260980"/>
    </source>
</evidence>
<dbReference type="Pfam" id="PF03354">
    <property type="entry name" value="TerL_ATPase"/>
    <property type="match status" value="1"/>
</dbReference>